<dbReference type="OMA" id="YCVQWSY"/>
<proteinExistence type="predicted"/>
<reference evidence="1" key="1">
    <citation type="submission" date="2019-11" db="EMBL/GenBank/DDBJ databases">
        <title>Bipolaris sorokiniana Genome sequencing.</title>
        <authorList>
            <person name="Wang H."/>
        </authorList>
    </citation>
    <scope>NUCLEOTIDE SEQUENCE</scope>
</reference>
<gene>
    <name evidence="1" type="ORF">GGP41_001225</name>
</gene>
<evidence type="ECO:0008006" key="3">
    <source>
        <dbReference type="Google" id="ProtNLM"/>
    </source>
</evidence>
<protein>
    <recommendedName>
        <fullName evidence="3">Glycosyltransferase family 31 protein</fullName>
    </recommendedName>
</protein>
<dbReference type="AlphaFoldDB" id="A0A8H5ZAL2"/>
<dbReference type="Proteomes" id="UP000624244">
    <property type="component" value="Unassembled WGS sequence"/>
</dbReference>
<evidence type="ECO:0000313" key="2">
    <source>
        <dbReference type="Proteomes" id="UP000624244"/>
    </source>
</evidence>
<sequence>MSAFRKHMPRTTRLLVSAFFLYIFVWVKGWPRIYDEEELPAVQRPQQQGAPVGPYQVERDQLVVSVTTTAINVHSKVAPLILNTANEDHGMLLLFSDLQAQIGAWPIFDVVWRLTADVVLHIDELKRYRTQLDFARRSIPLQNLIKADPEEERKDMLVLDKYKILQTINAAWEYRPGRSWYIFVNDETYVNRPNLIEWLGQHNPDAKHYFANPPIPAETLVPDPFAPSGTSFIVSRKAMTELLVDRKDYIKKWAKRIPEYTSAYHLVTSVLQEELNMSAVPVWPGITGYDPSTAPFHPSLWCEQVMIMHHVKPSMGGDLAKLEREQPAHQPMRFADLWDRFFTPEDLNSTRNNWDNLSSEASNGRWNILFANNEDVKDRAKSGEESPEACKKSCEASTYCVQWSYSSIPQTNWNDNPETKCHLSSSIRFGSYVKPKEVPGTDGKQTLSWKSGWKKARFHNWARRQRCNQHLQ</sequence>
<organism evidence="1 2">
    <name type="scientific">Cochliobolus sativus</name>
    <name type="common">Common root rot and spot blotch fungus</name>
    <name type="synonym">Bipolaris sorokiniana</name>
    <dbReference type="NCBI Taxonomy" id="45130"/>
    <lineage>
        <taxon>Eukaryota</taxon>
        <taxon>Fungi</taxon>
        <taxon>Dikarya</taxon>
        <taxon>Ascomycota</taxon>
        <taxon>Pezizomycotina</taxon>
        <taxon>Dothideomycetes</taxon>
        <taxon>Pleosporomycetidae</taxon>
        <taxon>Pleosporales</taxon>
        <taxon>Pleosporineae</taxon>
        <taxon>Pleosporaceae</taxon>
        <taxon>Bipolaris</taxon>
    </lineage>
</organism>
<name>A0A8H5ZAL2_COCSA</name>
<accession>A0A8H5ZAL2</accession>
<dbReference type="Gene3D" id="3.90.550.50">
    <property type="match status" value="1"/>
</dbReference>
<evidence type="ECO:0000313" key="1">
    <source>
        <dbReference type="EMBL" id="KAF5845109.1"/>
    </source>
</evidence>
<dbReference type="EMBL" id="WNKQ01000020">
    <property type="protein sequence ID" value="KAF5845109.1"/>
    <property type="molecule type" value="Genomic_DNA"/>
</dbReference>
<comment type="caution">
    <text evidence="1">The sequence shown here is derived from an EMBL/GenBank/DDBJ whole genome shotgun (WGS) entry which is preliminary data.</text>
</comment>